<dbReference type="Proteomes" id="UP001597097">
    <property type="component" value="Unassembled WGS sequence"/>
</dbReference>
<proteinExistence type="predicted"/>
<evidence type="ECO:0000313" key="2">
    <source>
        <dbReference type="Proteomes" id="UP001597097"/>
    </source>
</evidence>
<dbReference type="EMBL" id="JBHUCM010000070">
    <property type="protein sequence ID" value="MFD1546939.1"/>
    <property type="molecule type" value="Genomic_DNA"/>
</dbReference>
<name>A0ABW4GX14_9ACTN</name>
<keyword evidence="2" id="KW-1185">Reference proteome</keyword>
<gene>
    <name evidence="1" type="ORF">ACFSJ0_58575</name>
</gene>
<dbReference type="RefSeq" id="WP_219536654.1">
    <property type="nucleotide sequence ID" value="NZ_JAHKRM010000031.1"/>
</dbReference>
<accession>A0ABW4GX14</accession>
<reference evidence="2" key="1">
    <citation type="journal article" date="2019" name="Int. J. Syst. Evol. Microbiol.">
        <title>The Global Catalogue of Microorganisms (GCM) 10K type strain sequencing project: providing services to taxonomists for standard genome sequencing and annotation.</title>
        <authorList>
            <consortium name="The Broad Institute Genomics Platform"/>
            <consortium name="The Broad Institute Genome Sequencing Center for Infectious Disease"/>
            <person name="Wu L."/>
            <person name="Ma J."/>
        </authorList>
    </citation>
    <scope>NUCLEOTIDE SEQUENCE [LARGE SCALE GENOMIC DNA]</scope>
    <source>
        <strain evidence="2">CGMCC 1.15399</strain>
    </source>
</reference>
<comment type="caution">
    <text evidence="1">The sequence shown here is derived from an EMBL/GenBank/DDBJ whole genome shotgun (WGS) entry which is preliminary data.</text>
</comment>
<protein>
    <submittedName>
        <fullName evidence="1">Uncharacterized protein</fullName>
    </submittedName>
</protein>
<organism evidence="1 2">
    <name type="scientific">Nonomuraea guangzhouensis</name>
    <dbReference type="NCBI Taxonomy" id="1291555"/>
    <lineage>
        <taxon>Bacteria</taxon>
        <taxon>Bacillati</taxon>
        <taxon>Actinomycetota</taxon>
        <taxon>Actinomycetes</taxon>
        <taxon>Streptosporangiales</taxon>
        <taxon>Streptosporangiaceae</taxon>
        <taxon>Nonomuraea</taxon>
    </lineage>
</organism>
<evidence type="ECO:0000313" key="1">
    <source>
        <dbReference type="EMBL" id="MFD1546939.1"/>
    </source>
</evidence>
<sequence>MKQKKPQEYTAEEFDAVLALIQGDPDLRADIETITGQSLKGKSPRDLFNLFRAVQGATQVQAVVVQYGQAKRALRRTRVELAHPEELPQSIADYVADLQAKVDEEKRKRVQAEAALKQAARPGLAAVPSAPQKAVG</sequence>